<proteinExistence type="predicted"/>
<dbReference type="Gene3D" id="3.40.50.2020">
    <property type="match status" value="1"/>
</dbReference>
<gene>
    <name evidence="2" type="ORF">SAMN05216221_1958</name>
</gene>
<dbReference type="PANTHER" id="PTHR11608:SF0">
    <property type="entry name" value="BIFUNCTIONAL PROTEIN PYRR"/>
    <property type="match status" value="1"/>
</dbReference>
<keyword evidence="3" id="KW-1185">Reference proteome</keyword>
<dbReference type="GO" id="GO:0016757">
    <property type="term" value="F:glycosyltransferase activity"/>
    <property type="evidence" value="ECO:0007669"/>
    <property type="project" value="UniProtKB-KW"/>
</dbReference>
<evidence type="ECO:0000313" key="2">
    <source>
        <dbReference type="EMBL" id="SDS50062.1"/>
    </source>
</evidence>
<dbReference type="RefSeq" id="WP_090348765.1">
    <property type="nucleotide sequence ID" value="NZ_LT629751.1"/>
</dbReference>
<dbReference type="SUPFAM" id="SSF53271">
    <property type="entry name" value="PRTase-like"/>
    <property type="match status" value="1"/>
</dbReference>
<evidence type="ECO:0000313" key="3">
    <source>
        <dbReference type="Proteomes" id="UP000243359"/>
    </source>
</evidence>
<dbReference type="STRING" id="1392877.SAMN05216221_1958"/>
<dbReference type="CDD" id="cd06223">
    <property type="entry name" value="PRTases_typeI"/>
    <property type="match status" value="1"/>
</dbReference>
<keyword evidence="2" id="KW-0328">Glycosyltransferase</keyword>
<dbReference type="OrthoDB" id="8560416at2"/>
<accession>A0A1H1SPZ7</accession>
<dbReference type="PANTHER" id="PTHR11608">
    <property type="entry name" value="BIFUNCTIONAL PROTEIN PYRR"/>
    <property type="match status" value="1"/>
</dbReference>
<organism evidence="2 3">
    <name type="scientific">Pseudomonas oryzae</name>
    <dbReference type="NCBI Taxonomy" id="1392877"/>
    <lineage>
        <taxon>Bacteria</taxon>
        <taxon>Pseudomonadati</taxon>
        <taxon>Pseudomonadota</taxon>
        <taxon>Gammaproteobacteria</taxon>
        <taxon>Pseudomonadales</taxon>
        <taxon>Pseudomonadaceae</taxon>
        <taxon>Pseudomonas</taxon>
    </lineage>
</organism>
<name>A0A1H1SPZ7_9PSED</name>
<dbReference type="Proteomes" id="UP000243359">
    <property type="component" value="Chromosome I"/>
</dbReference>
<keyword evidence="2" id="KW-0808">Transferase</keyword>
<dbReference type="InterPro" id="IPR050137">
    <property type="entry name" value="PyrR_bifunctional"/>
</dbReference>
<feature type="domain" description="Phosphoribosyltransferase" evidence="1">
    <location>
        <begin position="18"/>
        <end position="173"/>
    </location>
</feature>
<dbReference type="InterPro" id="IPR029057">
    <property type="entry name" value="PRTase-like"/>
</dbReference>
<reference evidence="3" key="1">
    <citation type="submission" date="2016-10" db="EMBL/GenBank/DDBJ databases">
        <authorList>
            <person name="Varghese N."/>
            <person name="Submissions S."/>
        </authorList>
    </citation>
    <scope>NUCLEOTIDE SEQUENCE [LARGE SCALE GENOMIC DNA]</scope>
    <source>
        <strain evidence="3">KCTC 32247</strain>
    </source>
</reference>
<dbReference type="Pfam" id="PF00156">
    <property type="entry name" value="Pribosyltran"/>
    <property type="match status" value="1"/>
</dbReference>
<dbReference type="InterPro" id="IPR000836">
    <property type="entry name" value="PRTase_dom"/>
</dbReference>
<dbReference type="EMBL" id="LT629751">
    <property type="protein sequence ID" value="SDS50062.1"/>
    <property type="molecule type" value="Genomic_DNA"/>
</dbReference>
<evidence type="ECO:0000259" key="1">
    <source>
        <dbReference type="Pfam" id="PF00156"/>
    </source>
</evidence>
<sequence>MHSKPAGERFRLYSPLQLEAVIETMARQAAALFDARQEVLLVGILRRGEPLAQRLQDALAERHGRPRWPLYPLRLKRYADDLSLLHAETALTENPELAARDLSRCSLLVVDDVLYEGHSLLRACAWLAGLGAAEVRSAVLVDRCVTRQPVRADITGVRLQVAPTDIIECNVPPYEEEFCVELLRRALN</sequence>
<protein>
    <submittedName>
        <fullName evidence="2">Pyrimidine operon attenuation protein / uracil phosphoribosyltransferase</fullName>
    </submittedName>
</protein>
<dbReference type="AlphaFoldDB" id="A0A1H1SPZ7"/>